<organism evidence="6 7">
    <name type="scientific">Brevibacillus aydinogluensis</name>
    <dbReference type="NCBI Taxonomy" id="927786"/>
    <lineage>
        <taxon>Bacteria</taxon>
        <taxon>Bacillati</taxon>
        <taxon>Bacillota</taxon>
        <taxon>Bacilli</taxon>
        <taxon>Bacillales</taxon>
        <taxon>Paenibacillaceae</taxon>
        <taxon>Brevibacillus</taxon>
    </lineage>
</organism>
<dbReference type="GO" id="GO:0003677">
    <property type="term" value="F:DNA binding"/>
    <property type="evidence" value="ECO:0007669"/>
    <property type="project" value="UniProtKB-KW"/>
</dbReference>
<sequence length="297" mass="33926">MDLRQLEYFVAVCEELHFTKAADKLGISQPTLSHQIRSLEDEIGMPLFDRIGKRIALTEAGRLLLEYSIQMFRTRKNAIDAIDELRNQQRGTLVIGAIPSDLDYRITQLLIDFHHEFPQIRLTVLTSIEILKQVLDMEVDIGIAILPLPDERIVRIPLSREEYVLVVSVNHELADRSSIELEELRHIRTVMYPKGTLGREIVDDCCRKRGFSLDPIIETTTPFSLIRLVKANIGATIQPLPLILSMNDPDLRAIKIEGGPTRDIGIIYRVDRFLSHAAKTFIKRLQDELQGGNWANR</sequence>
<keyword evidence="7" id="KW-1185">Reference proteome</keyword>
<evidence type="ECO:0000256" key="2">
    <source>
        <dbReference type="ARBA" id="ARBA00023015"/>
    </source>
</evidence>
<keyword evidence="4" id="KW-0804">Transcription</keyword>
<dbReference type="Pfam" id="PF00126">
    <property type="entry name" value="HTH_1"/>
    <property type="match status" value="1"/>
</dbReference>
<dbReference type="PRINTS" id="PR00039">
    <property type="entry name" value="HTHLYSR"/>
</dbReference>
<accession>A0AA48RDA8</accession>
<dbReference type="CDD" id="cd05466">
    <property type="entry name" value="PBP2_LTTR_substrate"/>
    <property type="match status" value="1"/>
</dbReference>
<dbReference type="SUPFAM" id="SSF53850">
    <property type="entry name" value="Periplasmic binding protein-like II"/>
    <property type="match status" value="1"/>
</dbReference>
<keyword evidence="2" id="KW-0805">Transcription regulation</keyword>
<proteinExistence type="inferred from homology"/>
<dbReference type="AlphaFoldDB" id="A0AA48RDA8"/>
<dbReference type="Pfam" id="PF03466">
    <property type="entry name" value="LysR_substrate"/>
    <property type="match status" value="1"/>
</dbReference>
<dbReference type="EMBL" id="OY569118">
    <property type="protein sequence ID" value="CAJ1003785.1"/>
    <property type="molecule type" value="Genomic_DNA"/>
</dbReference>
<dbReference type="SUPFAM" id="SSF46785">
    <property type="entry name" value="Winged helix' DNA-binding domain"/>
    <property type="match status" value="1"/>
</dbReference>
<name>A0AA48RDA8_9BACL</name>
<dbReference type="PROSITE" id="PS50931">
    <property type="entry name" value="HTH_LYSR"/>
    <property type="match status" value="1"/>
</dbReference>
<dbReference type="InterPro" id="IPR005119">
    <property type="entry name" value="LysR_subst-bd"/>
</dbReference>
<evidence type="ECO:0000313" key="6">
    <source>
        <dbReference type="EMBL" id="CAJ1003785.1"/>
    </source>
</evidence>
<evidence type="ECO:0000256" key="3">
    <source>
        <dbReference type="ARBA" id="ARBA00023125"/>
    </source>
</evidence>
<feature type="domain" description="HTH lysR-type" evidence="5">
    <location>
        <begin position="1"/>
        <end position="58"/>
    </location>
</feature>
<evidence type="ECO:0000256" key="1">
    <source>
        <dbReference type="ARBA" id="ARBA00009437"/>
    </source>
</evidence>
<dbReference type="InterPro" id="IPR050950">
    <property type="entry name" value="HTH-type_LysR_regulators"/>
</dbReference>
<dbReference type="GO" id="GO:0005829">
    <property type="term" value="C:cytosol"/>
    <property type="evidence" value="ECO:0007669"/>
    <property type="project" value="TreeGrafter"/>
</dbReference>
<dbReference type="RefSeq" id="WP_304414595.1">
    <property type="nucleotide sequence ID" value="NZ_OY569118.1"/>
</dbReference>
<dbReference type="GO" id="GO:0003700">
    <property type="term" value="F:DNA-binding transcription factor activity"/>
    <property type="evidence" value="ECO:0007669"/>
    <property type="project" value="InterPro"/>
</dbReference>
<dbReference type="KEGG" id="bayd:BSPP4475_15795"/>
<protein>
    <submittedName>
        <fullName evidence="6">LysR family transcriptional regulator</fullName>
    </submittedName>
</protein>
<evidence type="ECO:0000256" key="4">
    <source>
        <dbReference type="ARBA" id="ARBA00023163"/>
    </source>
</evidence>
<reference evidence="6" key="1">
    <citation type="submission" date="2023-07" db="EMBL/GenBank/DDBJ databases">
        <authorList>
            <person name="Ivanov I."/>
            <person name="Teneva D."/>
            <person name="Stoikov I."/>
        </authorList>
    </citation>
    <scope>NUCLEOTIDE SEQUENCE</scope>
    <source>
        <strain evidence="6">4475</strain>
    </source>
</reference>
<dbReference type="PANTHER" id="PTHR30419">
    <property type="entry name" value="HTH-TYPE TRANSCRIPTIONAL REGULATOR YBHD"/>
    <property type="match status" value="1"/>
</dbReference>
<dbReference type="InterPro" id="IPR036388">
    <property type="entry name" value="WH-like_DNA-bd_sf"/>
</dbReference>
<dbReference type="FunFam" id="1.10.10.10:FF:000001">
    <property type="entry name" value="LysR family transcriptional regulator"/>
    <property type="match status" value="1"/>
</dbReference>
<dbReference type="InterPro" id="IPR036390">
    <property type="entry name" value="WH_DNA-bd_sf"/>
</dbReference>
<gene>
    <name evidence="6" type="primary">lysR</name>
    <name evidence="6" type="ORF">BSPP4475_15795</name>
</gene>
<evidence type="ECO:0000259" key="5">
    <source>
        <dbReference type="PROSITE" id="PS50931"/>
    </source>
</evidence>
<comment type="similarity">
    <text evidence="1">Belongs to the LysR transcriptional regulatory family.</text>
</comment>
<dbReference type="InterPro" id="IPR000847">
    <property type="entry name" value="LysR_HTH_N"/>
</dbReference>
<dbReference type="Gene3D" id="1.10.10.10">
    <property type="entry name" value="Winged helix-like DNA-binding domain superfamily/Winged helix DNA-binding domain"/>
    <property type="match status" value="1"/>
</dbReference>
<keyword evidence="3" id="KW-0238">DNA-binding</keyword>
<dbReference type="Gene3D" id="3.40.190.290">
    <property type="match status" value="1"/>
</dbReference>
<dbReference type="Proteomes" id="UP001189619">
    <property type="component" value="Chromosome"/>
</dbReference>
<evidence type="ECO:0000313" key="7">
    <source>
        <dbReference type="Proteomes" id="UP001189619"/>
    </source>
</evidence>